<dbReference type="OrthoDB" id="514777at2759"/>
<feature type="compositionally biased region" description="Low complexity" evidence="8">
    <location>
        <begin position="25"/>
        <end position="35"/>
    </location>
</feature>
<dbReference type="GO" id="GO:0003743">
    <property type="term" value="F:translation initiation factor activity"/>
    <property type="evidence" value="ECO:0007669"/>
    <property type="project" value="UniProtKB-KW"/>
</dbReference>
<evidence type="ECO:0000256" key="5">
    <source>
        <dbReference type="ARBA" id="ARBA00022553"/>
    </source>
</evidence>
<keyword evidence="3" id="KW-0963">Cytoplasm</keyword>
<evidence type="ECO:0000256" key="1">
    <source>
        <dbReference type="ARBA" id="ARBA00004496"/>
    </source>
</evidence>
<dbReference type="Pfam" id="PF12152">
    <property type="entry name" value="eIF_4G1"/>
    <property type="match status" value="1"/>
</dbReference>
<feature type="compositionally biased region" description="Low complexity" evidence="8">
    <location>
        <begin position="102"/>
        <end position="127"/>
    </location>
</feature>
<feature type="compositionally biased region" description="Basic and acidic residues" evidence="8">
    <location>
        <begin position="620"/>
        <end position="652"/>
    </location>
</feature>
<feature type="compositionally biased region" description="Polar residues" evidence="8">
    <location>
        <begin position="240"/>
        <end position="250"/>
    </location>
</feature>
<feature type="compositionally biased region" description="Basic and acidic residues" evidence="8">
    <location>
        <begin position="364"/>
        <end position="431"/>
    </location>
</feature>
<feature type="compositionally biased region" description="Basic and acidic residues" evidence="8">
    <location>
        <begin position="296"/>
        <end position="308"/>
    </location>
</feature>
<evidence type="ECO:0000313" key="10">
    <source>
        <dbReference type="EMBL" id="RCK67077.1"/>
    </source>
</evidence>
<accession>A0A367YMT6</accession>
<dbReference type="Pfam" id="PF02854">
    <property type="entry name" value="MIF4G"/>
    <property type="match status" value="1"/>
</dbReference>
<comment type="subcellular location">
    <subcellularLocation>
        <location evidence="1">Cytoplasm</location>
    </subcellularLocation>
</comment>
<dbReference type="InterPro" id="IPR016024">
    <property type="entry name" value="ARM-type_fold"/>
</dbReference>
<dbReference type="PANTHER" id="PTHR23253:SF9">
    <property type="entry name" value="EUKARYOTIC TRANSLATION INITIATION FACTOR 4 GAMMA 2"/>
    <property type="match status" value="1"/>
</dbReference>
<organism evidence="10 11">
    <name type="scientific">Candida viswanathii</name>
    <dbReference type="NCBI Taxonomy" id="5486"/>
    <lineage>
        <taxon>Eukaryota</taxon>
        <taxon>Fungi</taxon>
        <taxon>Dikarya</taxon>
        <taxon>Ascomycota</taxon>
        <taxon>Saccharomycotina</taxon>
        <taxon>Pichiomycetes</taxon>
        <taxon>Debaryomycetaceae</taxon>
        <taxon>Candida/Lodderomyces clade</taxon>
        <taxon>Candida</taxon>
    </lineage>
</organism>
<dbReference type="GO" id="GO:0016281">
    <property type="term" value="C:eukaryotic translation initiation factor 4F complex"/>
    <property type="evidence" value="ECO:0007669"/>
    <property type="project" value="TreeGrafter"/>
</dbReference>
<feature type="compositionally biased region" description="Low complexity" evidence="8">
    <location>
        <begin position="317"/>
        <end position="332"/>
    </location>
</feature>
<dbReference type="GO" id="GO:0010494">
    <property type="term" value="C:cytoplasmic stress granule"/>
    <property type="evidence" value="ECO:0007669"/>
    <property type="project" value="UniProtKB-ARBA"/>
</dbReference>
<dbReference type="AlphaFoldDB" id="A0A367YMT6"/>
<keyword evidence="11" id="KW-1185">Reference proteome</keyword>
<keyword evidence="6" id="KW-0694">RNA-binding</keyword>
<feature type="region of interest" description="Disordered" evidence="8">
    <location>
        <begin position="184"/>
        <end position="467"/>
    </location>
</feature>
<feature type="compositionally biased region" description="Basic and acidic residues" evidence="8">
    <location>
        <begin position="211"/>
        <end position="225"/>
    </location>
</feature>
<feature type="compositionally biased region" description="Low complexity" evidence="8">
    <location>
        <begin position="344"/>
        <end position="353"/>
    </location>
</feature>
<dbReference type="InterPro" id="IPR022745">
    <property type="entry name" value="eIF4G1_eIF4E-bd"/>
</dbReference>
<protein>
    <recommendedName>
        <fullName evidence="9">MIF4G domain-containing protein</fullName>
    </recommendedName>
</protein>
<name>A0A367YMT6_9ASCO</name>
<feature type="compositionally biased region" description="Low complexity" evidence="8">
    <location>
        <begin position="67"/>
        <end position="90"/>
    </location>
</feature>
<feature type="compositionally biased region" description="Basic and acidic residues" evidence="8">
    <location>
        <begin position="1016"/>
        <end position="1025"/>
    </location>
</feature>
<feature type="region of interest" description="Disordered" evidence="8">
    <location>
        <begin position="947"/>
        <end position="1042"/>
    </location>
</feature>
<comment type="caution">
    <text evidence="10">The sequence shown here is derived from an EMBL/GenBank/DDBJ whole genome shotgun (WGS) entry which is preliminary data.</text>
</comment>
<evidence type="ECO:0000256" key="3">
    <source>
        <dbReference type="ARBA" id="ARBA00022490"/>
    </source>
</evidence>
<comment type="similarity">
    <text evidence="2">Belongs to the eukaryotic initiation factor 4G family.</text>
</comment>
<proteinExistence type="inferred from homology"/>
<feature type="compositionally biased region" description="Gly residues" evidence="8">
    <location>
        <begin position="556"/>
        <end position="565"/>
    </location>
</feature>
<keyword evidence="5" id="KW-0597">Phosphoprotein</keyword>
<evidence type="ECO:0000256" key="4">
    <source>
        <dbReference type="ARBA" id="ARBA00022540"/>
    </source>
</evidence>
<dbReference type="PANTHER" id="PTHR23253">
    <property type="entry name" value="EUKARYOTIC TRANSLATION INITIATION FACTOR 4 GAMMA"/>
    <property type="match status" value="1"/>
</dbReference>
<sequence length="1042" mass="114231">MSDNTTTNQPATAGDAKSSTTGVQSSSDGSASSSGINTPIVADQASSDKPGAQQASSGQPYNPNYQGYGNSANHNNYNNNTGNNTYYNKNQYHKNYTGPGGRQNNYNANANSNPRYNNNKKQYNNQKMNHHHHNHHNQQPPQQPYMNYGAYNAGTPLYGYYPLQTVYVPGIPMQYSMAPTPAQQYAPIPPPGAASQPKPISTPPTPKIKLTTKDGKPVDLEEKKRQTASSTPIGSPHPTVATTTNSAAKTSETEKTPVTSTAATTPETETKSASLSAAEEFKRRVKERAAAAAAKAKAEKDASEKPEPEVAGAELQTPASTESTPAAAATPEPSEKQEEVKPVATETASAASETTEEPAPAPETKADEVAPKEPEQPAKEEITEAKETPEVKEPVEPVSEAREESATEEPKEEPQVAEEKPKEADVEKEKDAEEEEEEEETPASEEVKEEEEEEESPAAAEASAAPEFSISQFLGKLNTVTPIDDIYATKYPEGIQGVDSSKKIAGKKYRYDPQFLIQFRDVVTYAIDPQFKTRLNSLDIHANTLKRSGSTRDGSSRGGLPGKFPGGLPARFNGPGSGPKGGPQFDPSRQNSRSGSKRGGRGASSRDKSTRKGGQSKRGGRGDRPDIREKTEEDLAKEAKPVEEVKPLEKSANRWVPKSRMQKKEVKVAEDGTVILDKDDVERKTNSLLNKLTLEMFTEISDEILAIGNQAKWEKDAETIKQIMSLIFAKACDEPHWSEMYAKLCAKMCKTLPDSITDETSTLKDGTHPSGGGLARRILLSTCQKEYEKGWSDKLPTNPDGSPLEPEMMSDEYYAMAAAKRRGLGLVKFIGHLFNLNMLNNQIIFVCLKDQIRNTVDPSEDSLENLTQLNQTVGPKLDADESTRAMMKLVFDYIERILQEVKLSSRIKFMLMDLQDLRKANWVSNKADAGPKTIEEIHRDAEIKKMEEEKAKQDKKRRQQQYGNDSRSSSSRGGSSWNNNNNNPSSNFVKKSPSFVNARAGSNRSPSASNAQNTDSQRETSKRSDSTQFNRFAALGRDDDDE</sequence>
<feature type="compositionally biased region" description="Polar residues" evidence="8">
    <location>
        <begin position="53"/>
        <end position="65"/>
    </location>
</feature>
<dbReference type="InterPro" id="IPR036211">
    <property type="entry name" value="eIF4G_eIF4E-bd_sf"/>
</dbReference>
<feature type="region of interest" description="Disordered" evidence="8">
    <location>
        <begin position="1"/>
        <end position="145"/>
    </location>
</feature>
<evidence type="ECO:0000256" key="8">
    <source>
        <dbReference type="SAM" id="MobiDB-lite"/>
    </source>
</evidence>
<feature type="compositionally biased region" description="Low complexity" evidence="8">
    <location>
        <begin position="256"/>
        <end position="278"/>
    </location>
</feature>
<dbReference type="Proteomes" id="UP000253472">
    <property type="component" value="Unassembled WGS sequence"/>
</dbReference>
<evidence type="ECO:0000256" key="6">
    <source>
        <dbReference type="ARBA" id="ARBA00022884"/>
    </source>
</evidence>
<dbReference type="InterPro" id="IPR003890">
    <property type="entry name" value="MIF4G-like_typ-3"/>
</dbReference>
<evidence type="ECO:0000259" key="9">
    <source>
        <dbReference type="SMART" id="SM00543"/>
    </source>
</evidence>
<dbReference type="GO" id="GO:0003729">
    <property type="term" value="F:mRNA binding"/>
    <property type="evidence" value="ECO:0007669"/>
    <property type="project" value="TreeGrafter"/>
</dbReference>
<feature type="compositionally biased region" description="Acidic residues" evidence="8">
    <location>
        <begin position="432"/>
        <end position="456"/>
    </location>
</feature>
<feature type="compositionally biased region" description="Low complexity" evidence="8">
    <location>
        <begin position="457"/>
        <end position="467"/>
    </location>
</feature>
<dbReference type="STRING" id="5486.A0A367YMT6"/>
<feature type="domain" description="MIF4G" evidence="9">
    <location>
        <begin position="682"/>
        <end position="921"/>
    </location>
</feature>
<dbReference type="SUPFAM" id="SSF48371">
    <property type="entry name" value="ARM repeat"/>
    <property type="match status" value="1"/>
</dbReference>
<dbReference type="Gene3D" id="1.25.40.180">
    <property type="match status" value="1"/>
</dbReference>
<keyword evidence="4" id="KW-0396">Initiation factor</keyword>
<dbReference type="SMART" id="SM00543">
    <property type="entry name" value="MIF4G"/>
    <property type="match status" value="1"/>
</dbReference>
<feature type="region of interest" description="Disordered" evidence="8">
    <location>
        <begin position="546"/>
        <end position="652"/>
    </location>
</feature>
<evidence type="ECO:0000313" key="11">
    <source>
        <dbReference type="Proteomes" id="UP000253472"/>
    </source>
</evidence>
<evidence type="ECO:0000256" key="2">
    <source>
        <dbReference type="ARBA" id="ARBA00005775"/>
    </source>
</evidence>
<feature type="compositionally biased region" description="Polar residues" evidence="8">
    <location>
        <begin position="1"/>
        <end position="24"/>
    </location>
</feature>
<keyword evidence="7" id="KW-0648">Protein biosynthesis</keyword>
<dbReference type="EMBL" id="QLNQ01000001">
    <property type="protein sequence ID" value="RCK67077.1"/>
    <property type="molecule type" value="Genomic_DNA"/>
</dbReference>
<feature type="compositionally biased region" description="Low complexity" evidence="8">
    <location>
        <begin position="966"/>
        <end position="996"/>
    </location>
</feature>
<dbReference type="FunFam" id="1.25.40.180:FF:000020">
    <property type="entry name" value="Eukaryotic translation initiation factor subunit"/>
    <property type="match status" value="1"/>
</dbReference>
<evidence type="ECO:0000256" key="7">
    <source>
        <dbReference type="ARBA" id="ARBA00022917"/>
    </source>
</evidence>
<feature type="compositionally biased region" description="Polar residues" evidence="8">
    <location>
        <begin position="1000"/>
        <end position="1015"/>
    </location>
</feature>
<gene>
    <name evidence="10" type="ORF">Cantr_02625</name>
</gene>
<reference evidence="10 11" key="1">
    <citation type="submission" date="2018-06" db="EMBL/GenBank/DDBJ databases">
        <title>Whole genome sequencing of Candida tropicalis (genome annotated by CSBL at Korea University).</title>
        <authorList>
            <person name="Ahn J."/>
        </authorList>
    </citation>
    <scope>NUCLEOTIDE SEQUENCE [LARGE SCALE GENOMIC DNA]</scope>
    <source>
        <strain evidence="10 11">ATCC 20962</strain>
    </source>
</reference>
<dbReference type="Gene3D" id="1.20.970.30">
    <property type="entry name" value="eIF4G, eIF4E-binding domain"/>
    <property type="match status" value="1"/>
</dbReference>
<dbReference type="SUPFAM" id="SSF101489">
    <property type="entry name" value="Eukaryotic initiation factor 4f subunit eIF4g, eIF4e-binding domain"/>
    <property type="match status" value="1"/>
</dbReference>